<evidence type="ECO:0000313" key="5">
    <source>
        <dbReference type="Proteomes" id="UP000012960"/>
    </source>
</evidence>
<feature type="compositionally biased region" description="Acidic residues" evidence="1">
    <location>
        <begin position="71"/>
        <end position="86"/>
    </location>
</feature>
<reference evidence="4" key="2">
    <citation type="submission" date="2021-05" db="UniProtKB">
        <authorList>
            <consortium name="EnsemblPlants"/>
        </authorList>
    </citation>
    <scope>IDENTIFICATION</scope>
    <source>
        <strain evidence="4">subsp. malaccensis</strain>
    </source>
</reference>
<dbReference type="KEGG" id="mus:103983722"/>
<gene>
    <name evidence="2" type="ORF">GSMUA_252410.1</name>
    <name evidence="3" type="ORF">GSMUA_252420.1</name>
</gene>
<accession>A0A804IZ83</accession>
<feature type="region of interest" description="Disordered" evidence="1">
    <location>
        <begin position="25"/>
        <end position="50"/>
    </location>
</feature>
<dbReference type="Gramene" id="Ma05_t00130.1">
    <property type="protein sequence ID" value="Ma05_p00130.1"/>
    <property type="gene ID" value="Ma05_g00130"/>
</dbReference>
<dbReference type="EnsemblPlants" id="Ma05_t00130.1">
    <property type="protein sequence ID" value="Ma05_p00130.1"/>
    <property type="gene ID" value="Ma05_g00130"/>
</dbReference>
<dbReference type="EMBL" id="HG996470">
    <property type="protein sequence ID" value="CAG1837064.1"/>
    <property type="molecule type" value="Genomic_DNA"/>
</dbReference>
<evidence type="ECO:0000313" key="4">
    <source>
        <dbReference type="EnsemblPlants" id="Ma05_p00130.1"/>
    </source>
</evidence>
<keyword evidence="5" id="KW-1185">Reference proteome</keyword>
<name>A0A804IZ83_MUSAM</name>
<dbReference type="InParanoid" id="A0A804IZ83"/>
<evidence type="ECO:0000256" key="1">
    <source>
        <dbReference type="SAM" id="MobiDB-lite"/>
    </source>
</evidence>
<dbReference type="EMBL" id="HG996470">
    <property type="protein sequence ID" value="CAG1837065.1"/>
    <property type="molecule type" value="Genomic_DNA"/>
</dbReference>
<reference evidence="2" key="1">
    <citation type="submission" date="2021-03" db="EMBL/GenBank/DDBJ databases">
        <authorList>
            <consortium name="Genoscope - CEA"/>
            <person name="William W."/>
        </authorList>
    </citation>
    <scope>NUCLEOTIDE SEQUENCE</scope>
    <source>
        <strain evidence="2">Doubled-haploid Pahang</strain>
    </source>
</reference>
<organism evidence="4 5">
    <name type="scientific">Musa acuminata subsp. malaccensis</name>
    <name type="common">Wild banana</name>
    <name type="synonym">Musa malaccensis</name>
    <dbReference type="NCBI Taxonomy" id="214687"/>
    <lineage>
        <taxon>Eukaryota</taxon>
        <taxon>Viridiplantae</taxon>
        <taxon>Streptophyta</taxon>
        <taxon>Embryophyta</taxon>
        <taxon>Tracheophyta</taxon>
        <taxon>Spermatophyta</taxon>
        <taxon>Magnoliopsida</taxon>
        <taxon>Liliopsida</taxon>
        <taxon>Zingiberales</taxon>
        <taxon>Musaceae</taxon>
        <taxon>Musa</taxon>
    </lineage>
</organism>
<feature type="compositionally biased region" description="Low complexity" evidence="1">
    <location>
        <begin position="40"/>
        <end position="50"/>
    </location>
</feature>
<proteinExistence type="predicted"/>
<protein>
    <submittedName>
        <fullName evidence="2">(wild Malaysian banana) hypothetical protein</fullName>
    </submittedName>
</protein>
<evidence type="ECO:0000313" key="3">
    <source>
        <dbReference type="EMBL" id="CAG1837065.1"/>
    </source>
</evidence>
<evidence type="ECO:0000313" key="2">
    <source>
        <dbReference type="EMBL" id="CAG1837064.1"/>
    </source>
</evidence>
<dbReference type="Proteomes" id="UP000012960">
    <property type="component" value="Unplaced"/>
</dbReference>
<sequence>MAKETHIARFQTIKNACDRLRCCSQNESSEDVRSWRRRTTSPSSKPSRTPAIASVVAALVFGVVGARKDDKEEEEVEGEAEMDGDESTPPLLLATLGPRAPAPGDCYCCKSWTN</sequence>
<feature type="region of interest" description="Disordered" evidence="1">
    <location>
        <begin position="68"/>
        <end position="90"/>
    </location>
</feature>
<dbReference type="AlphaFoldDB" id="A0A804IZ83"/>